<proteinExistence type="predicted"/>
<keyword evidence="2" id="KW-1185">Reference proteome</keyword>
<dbReference type="AlphaFoldDB" id="A0A5D4XRQ5"/>
<comment type="caution">
    <text evidence="1">The sequence shown here is derived from an EMBL/GenBank/DDBJ whole genome shotgun (WGS) entry which is preliminary data.</text>
</comment>
<reference evidence="1 2" key="1">
    <citation type="submission" date="2019-08" db="EMBL/GenBank/DDBJ databases">
        <title>Luteimonas viscosus sp. nov., isolated from soil of a sunflower field.</title>
        <authorList>
            <person name="Jianli Z."/>
            <person name="Ying Z."/>
        </authorList>
    </citation>
    <scope>NUCLEOTIDE SEQUENCE [LARGE SCALE GENOMIC DNA]</scope>
    <source>
        <strain evidence="1 2">XBU10</strain>
    </source>
</reference>
<organism evidence="1 2">
    <name type="scientific">Luteimonas viscosa</name>
    <dbReference type="NCBI Taxonomy" id="1132694"/>
    <lineage>
        <taxon>Bacteria</taxon>
        <taxon>Pseudomonadati</taxon>
        <taxon>Pseudomonadota</taxon>
        <taxon>Gammaproteobacteria</taxon>
        <taxon>Lysobacterales</taxon>
        <taxon>Lysobacteraceae</taxon>
        <taxon>Luteimonas</taxon>
    </lineage>
</organism>
<name>A0A5D4XRQ5_9GAMM</name>
<dbReference type="Proteomes" id="UP000324973">
    <property type="component" value="Unassembled WGS sequence"/>
</dbReference>
<sequence>MLVLAACEARTQAVASGATAKAPQAPAPAQARSPVGIYAMAPPLVSELRVVALPGRAGEYRIEVHGGGDPGDGAGVAADCQAVAEGRLEGDRIDAAPVPFESDIGGLDASDLHSAPRLVLTLQGDAVQLDGRFEHCPMGTAMAGTYRRTTTTRLFEACAPLPAACWNRD</sequence>
<evidence type="ECO:0000313" key="2">
    <source>
        <dbReference type="Proteomes" id="UP000324973"/>
    </source>
</evidence>
<dbReference type="RefSeq" id="WP_222928111.1">
    <property type="nucleotide sequence ID" value="NZ_VTFT01000001.1"/>
</dbReference>
<protein>
    <submittedName>
        <fullName evidence="1">Uncharacterized protein</fullName>
    </submittedName>
</protein>
<accession>A0A5D4XRQ5</accession>
<evidence type="ECO:0000313" key="1">
    <source>
        <dbReference type="EMBL" id="TYT26623.1"/>
    </source>
</evidence>
<dbReference type="EMBL" id="VTFT01000001">
    <property type="protein sequence ID" value="TYT26623.1"/>
    <property type="molecule type" value="Genomic_DNA"/>
</dbReference>
<gene>
    <name evidence="1" type="ORF">FZO89_10345</name>
</gene>